<evidence type="ECO:0000256" key="28">
    <source>
        <dbReference type="SAM" id="Phobius"/>
    </source>
</evidence>
<dbReference type="EMBL" id="AP021888">
    <property type="protein sequence ID" value="BBP44367.1"/>
    <property type="molecule type" value="Genomic_DNA"/>
</dbReference>
<dbReference type="GO" id="GO:0030288">
    <property type="term" value="C:outer membrane-bounded periplasmic space"/>
    <property type="evidence" value="ECO:0007669"/>
    <property type="project" value="TreeGrafter"/>
</dbReference>
<dbReference type="Pfam" id="PF00912">
    <property type="entry name" value="Transgly"/>
    <property type="match status" value="1"/>
</dbReference>
<feature type="transmembrane region" description="Helical" evidence="28">
    <location>
        <begin position="27"/>
        <end position="52"/>
    </location>
</feature>
<dbReference type="Gene3D" id="1.10.3810.10">
    <property type="entry name" value="Biosynthetic peptidoglycan transglycosylase-like"/>
    <property type="match status" value="1"/>
</dbReference>
<evidence type="ECO:0000256" key="3">
    <source>
        <dbReference type="ARBA" id="ARBA00004752"/>
    </source>
</evidence>
<dbReference type="GO" id="GO:0006508">
    <property type="term" value="P:proteolysis"/>
    <property type="evidence" value="ECO:0007669"/>
    <property type="project" value="UniProtKB-KW"/>
</dbReference>
<dbReference type="Gene3D" id="3.40.710.10">
    <property type="entry name" value="DD-peptidase/beta-lactamase superfamily"/>
    <property type="match status" value="2"/>
</dbReference>
<evidence type="ECO:0000256" key="14">
    <source>
        <dbReference type="ARBA" id="ARBA00022692"/>
    </source>
</evidence>
<evidence type="ECO:0000259" key="31">
    <source>
        <dbReference type="Pfam" id="PF17092"/>
    </source>
</evidence>
<comment type="pathway">
    <text evidence="27">Glycan biosynthesis.</text>
</comment>
<comment type="pathway">
    <text evidence="3">Cell wall biogenesis; peptidoglycan biosynthesis.</text>
</comment>
<keyword evidence="18" id="KW-0573">Peptidoglycan synthesis</keyword>
<name>A0A6F8PQR0_9GAMM</name>
<keyword evidence="20 28" id="KW-0472">Membrane</keyword>
<dbReference type="NCBIfam" id="TIGR02074">
    <property type="entry name" value="PBP_1a_fam"/>
    <property type="match status" value="1"/>
</dbReference>
<dbReference type="InterPro" id="IPR012338">
    <property type="entry name" value="Beta-lactam/transpept-like"/>
</dbReference>
<evidence type="ECO:0000256" key="25">
    <source>
        <dbReference type="ARBA" id="ARBA00044770"/>
    </source>
</evidence>
<comment type="subcellular location">
    <subcellularLocation>
        <location evidence="2">Cell inner membrane</location>
        <topology evidence="2">Single-pass type II membrane protein</topology>
    </subcellularLocation>
</comment>
<dbReference type="GO" id="GO:0071555">
    <property type="term" value="P:cell wall organization"/>
    <property type="evidence" value="ECO:0007669"/>
    <property type="project" value="UniProtKB-KW"/>
</dbReference>
<keyword evidence="22" id="KW-0511">Multifunctional enzyme</keyword>
<dbReference type="SUPFAM" id="SSF53955">
    <property type="entry name" value="Lysozyme-like"/>
    <property type="match status" value="1"/>
</dbReference>
<evidence type="ECO:0000256" key="1">
    <source>
        <dbReference type="ARBA" id="ARBA00002624"/>
    </source>
</evidence>
<evidence type="ECO:0000256" key="4">
    <source>
        <dbReference type="ARBA" id="ARBA00007090"/>
    </source>
</evidence>
<evidence type="ECO:0000256" key="9">
    <source>
        <dbReference type="ARBA" id="ARBA00022519"/>
    </source>
</evidence>
<dbReference type="GO" id="GO:0009252">
    <property type="term" value="P:peptidoglycan biosynthetic process"/>
    <property type="evidence" value="ECO:0007669"/>
    <property type="project" value="UniProtKB-UniPathway"/>
</dbReference>
<dbReference type="GO" id="GO:0008955">
    <property type="term" value="F:peptidoglycan glycosyltransferase activity"/>
    <property type="evidence" value="ECO:0007669"/>
    <property type="project" value="UniProtKB-EC"/>
</dbReference>
<evidence type="ECO:0000256" key="17">
    <source>
        <dbReference type="ARBA" id="ARBA00022968"/>
    </source>
</evidence>
<feature type="domain" description="Penicillin-binding protein OB-like" evidence="31">
    <location>
        <begin position="338"/>
        <end position="443"/>
    </location>
</feature>
<evidence type="ECO:0000256" key="5">
    <source>
        <dbReference type="ARBA" id="ARBA00007739"/>
    </source>
</evidence>
<keyword evidence="21" id="KW-0046">Antibiotic resistance</keyword>
<dbReference type="EC" id="2.4.99.28" evidence="25"/>
<gene>
    <name evidence="32" type="primary">ponA</name>
    <name evidence="32" type="ORF">THMIRHAT_21130</name>
</gene>
<evidence type="ECO:0000256" key="20">
    <source>
        <dbReference type="ARBA" id="ARBA00023136"/>
    </source>
</evidence>
<dbReference type="GO" id="GO:0008360">
    <property type="term" value="P:regulation of cell shape"/>
    <property type="evidence" value="ECO:0007669"/>
    <property type="project" value="UniProtKB-KW"/>
</dbReference>
<evidence type="ECO:0000256" key="23">
    <source>
        <dbReference type="ARBA" id="ARBA00023316"/>
    </source>
</evidence>
<evidence type="ECO:0000256" key="24">
    <source>
        <dbReference type="ARBA" id="ARBA00034000"/>
    </source>
</evidence>
<evidence type="ECO:0000256" key="18">
    <source>
        <dbReference type="ARBA" id="ARBA00022984"/>
    </source>
</evidence>
<organism evidence="32 33">
    <name type="scientific">Thiosulfativibrio zosterae</name>
    <dbReference type="NCBI Taxonomy" id="2675053"/>
    <lineage>
        <taxon>Bacteria</taxon>
        <taxon>Pseudomonadati</taxon>
        <taxon>Pseudomonadota</taxon>
        <taxon>Gammaproteobacteria</taxon>
        <taxon>Thiotrichales</taxon>
        <taxon>Piscirickettsiaceae</taxon>
        <taxon>Thiosulfativibrio</taxon>
    </lineage>
</organism>
<comment type="similarity">
    <text evidence="4">In the C-terminal section; belongs to the transpeptidase family.</text>
</comment>
<keyword evidence="19 28" id="KW-1133">Transmembrane helix</keyword>
<feature type="domain" description="Penicillin-binding protein transpeptidase" evidence="29">
    <location>
        <begin position="452"/>
        <end position="708"/>
    </location>
</feature>
<dbReference type="GO" id="GO:0046677">
    <property type="term" value="P:response to antibiotic"/>
    <property type="evidence" value="ECO:0007669"/>
    <property type="project" value="UniProtKB-KW"/>
</dbReference>
<keyword evidence="9" id="KW-0997">Cell inner membrane</keyword>
<dbReference type="PANTHER" id="PTHR32282:SF27">
    <property type="entry name" value="PENICILLIN-BINDING PROTEIN 1A"/>
    <property type="match status" value="1"/>
</dbReference>
<comment type="function">
    <text evidence="1">Cell wall formation. Synthesis of cross-linked peptidoglycan from the lipid intermediates. The enzyme has a penicillin-insensitive transglycosylase N-terminal domain (formation of linear glycan strands) and a penicillin-sensitive transpeptidase C-terminal domain (cross-linking of the peptide subunits).</text>
</comment>
<comment type="similarity">
    <text evidence="5">In the N-terminal section; belongs to the glycosyltransferase 51 family.</text>
</comment>
<dbReference type="Proteomes" id="UP000501466">
    <property type="component" value="Chromosome"/>
</dbReference>
<evidence type="ECO:0000256" key="19">
    <source>
        <dbReference type="ARBA" id="ARBA00022989"/>
    </source>
</evidence>
<accession>A0A6F8PQR0</accession>
<keyword evidence="13" id="KW-0808">Transferase</keyword>
<dbReference type="PANTHER" id="PTHR32282">
    <property type="entry name" value="BINDING PROTEIN TRANSPEPTIDASE, PUTATIVE-RELATED"/>
    <property type="match status" value="1"/>
</dbReference>
<sequence>MTSAEHQETPDANLAQPKKKKSILRRLFWGSFWLFGFILPSIAAIVYGFTIYPTLPDANQLRDVTYEVPLKIVTQDGKLITEIGTKKRIPLDYTQIPEQMTHAIISAEDNDFFNHGGVDYKGLGRAVFELVTTGSKQSGGSTITMQVARNFFLTKKKTYLRKLNEIVLSYKIEHEISKQEILALYLNKIFLGYRSYGVAAAAQTYYDKTIDQLTLDEFAMIAGLPKAPSAFNPIANPERAKLRRNYVLRRMFENHYITEAEMVAAQAVPVHAKLTGARIDIEAGYVAEMGRQFALDQFGEEALNNGLTIVTTLDSKLQDAANLAIRNGLQEYERRHGYRGPIKHLAPTQLTNEDNLLEELNSIPKFGKLGVAAVMNVQPNEATLLVHTGETSRITLDSVLWARRYIDVNKMGDDISQMGDVLSKGDLVYVQALDNQWQLAQDPLTESALISISPKDGRILALVGGFDFFRSKFNRVTMAQRQVGSNIKPFLYSAALDKGMTAATTINDAPVVFHDDALEDTWRPENYSGRFYGPTRLREGLAYSRNLVSIRLLQQLGISPVIDYLQNFGFTKKDLNTTRNLSLALGAVQFTPWEVVRGYATFANTGYLIEPYLVKEVRDFNGRVIYESAPKRVCTVACNEDDPLNAPRVITPQNAYIMTSIMQDVINYGSGRQAKALNREDLAGKTGTTNQQKDAWFSGFNPDVVTTVWAGFDKPDTMGRNEVGGRAALPIWMDYMRIALTELGSPNAPFMRPDGLVNVPIDKKTGLAVPADTPGAYFEIFRPEFAPKVPESSATEIKALADELFK</sequence>
<evidence type="ECO:0000259" key="29">
    <source>
        <dbReference type="Pfam" id="PF00905"/>
    </source>
</evidence>
<reference evidence="33" key="1">
    <citation type="submission" date="2019-11" db="EMBL/GenBank/DDBJ databases">
        <title>Isolation and characterization of two novel species in the genus Thiomicrorhabdus.</title>
        <authorList>
            <person name="Mochizuki J."/>
            <person name="Kojima H."/>
            <person name="Fukui M."/>
        </authorList>
    </citation>
    <scope>NUCLEOTIDE SEQUENCE [LARGE SCALE GENOMIC DNA]</scope>
    <source>
        <strain evidence="33">AkT22</strain>
    </source>
</reference>
<dbReference type="InterPro" id="IPR036950">
    <property type="entry name" value="PBP_transglycosylase"/>
</dbReference>
<dbReference type="EC" id="3.4.16.4" evidence="6"/>
<dbReference type="UniPathway" id="UPA00219"/>
<protein>
    <recommendedName>
        <fullName evidence="7">Penicillin-binding protein 1A</fullName>
        <ecNumber evidence="25">2.4.99.28</ecNumber>
        <ecNumber evidence="6">3.4.16.4</ecNumber>
    </recommendedName>
</protein>
<keyword evidence="15" id="KW-0378">Hydrolase</keyword>
<evidence type="ECO:0000259" key="30">
    <source>
        <dbReference type="Pfam" id="PF00912"/>
    </source>
</evidence>
<evidence type="ECO:0000313" key="33">
    <source>
        <dbReference type="Proteomes" id="UP000501466"/>
    </source>
</evidence>
<dbReference type="InterPro" id="IPR023346">
    <property type="entry name" value="Lysozyme-like_dom_sf"/>
</dbReference>
<keyword evidence="11" id="KW-0645">Protease</keyword>
<evidence type="ECO:0000256" key="15">
    <source>
        <dbReference type="ARBA" id="ARBA00022801"/>
    </source>
</evidence>
<evidence type="ECO:0000256" key="10">
    <source>
        <dbReference type="ARBA" id="ARBA00022645"/>
    </source>
</evidence>
<dbReference type="InterPro" id="IPR031376">
    <property type="entry name" value="PCB_OB"/>
</dbReference>
<keyword evidence="8" id="KW-1003">Cell membrane</keyword>
<dbReference type="AlphaFoldDB" id="A0A6F8PQR0"/>
<dbReference type="InterPro" id="IPR001460">
    <property type="entry name" value="PCN-bd_Tpept"/>
</dbReference>
<dbReference type="SUPFAM" id="SSF56601">
    <property type="entry name" value="beta-lactamase/transpeptidase-like"/>
    <property type="match status" value="1"/>
</dbReference>
<dbReference type="GO" id="GO:0008658">
    <property type="term" value="F:penicillin binding"/>
    <property type="evidence" value="ECO:0007669"/>
    <property type="project" value="InterPro"/>
</dbReference>
<keyword evidence="12" id="KW-0328">Glycosyltransferase</keyword>
<evidence type="ECO:0000256" key="22">
    <source>
        <dbReference type="ARBA" id="ARBA00023268"/>
    </source>
</evidence>
<evidence type="ECO:0000256" key="11">
    <source>
        <dbReference type="ARBA" id="ARBA00022670"/>
    </source>
</evidence>
<dbReference type="GO" id="GO:0005886">
    <property type="term" value="C:plasma membrane"/>
    <property type="evidence" value="ECO:0007669"/>
    <property type="project" value="UniProtKB-SubCell"/>
</dbReference>
<evidence type="ECO:0000256" key="21">
    <source>
        <dbReference type="ARBA" id="ARBA00023251"/>
    </source>
</evidence>
<evidence type="ECO:0000256" key="12">
    <source>
        <dbReference type="ARBA" id="ARBA00022676"/>
    </source>
</evidence>
<evidence type="ECO:0000256" key="13">
    <source>
        <dbReference type="ARBA" id="ARBA00022679"/>
    </source>
</evidence>
<evidence type="ECO:0000256" key="16">
    <source>
        <dbReference type="ARBA" id="ARBA00022960"/>
    </source>
</evidence>
<evidence type="ECO:0000256" key="2">
    <source>
        <dbReference type="ARBA" id="ARBA00004249"/>
    </source>
</evidence>
<evidence type="ECO:0000256" key="7">
    <source>
        <dbReference type="ARBA" id="ARBA00018638"/>
    </source>
</evidence>
<keyword evidence="17" id="KW-0735">Signal-anchor</keyword>
<dbReference type="Pfam" id="PF17092">
    <property type="entry name" value="PCB_OB"/>
    <property type="match status" value="1"/>
</dbReference>
<keyword evidence="33" id="KW-1185">Reference proteome</keyword>
<evidence type="ECO:0000256" key="6">
    <source>
        <dbReference type="ARBA" id="ARBA00012448"/>
    </source>
</evidence>
<dbReference type="FunFam" id="1.10.3810.10:FF:000003">
    <property type="entry name" value="Penicillin-binding protein 1a"/>
    <property type="match status" value="1"/>
</dbReference>
<comment type="catalytic activity">
    <reaction evidence="26">
        <text>[GlcNAc-(1-&gt;4)-Mur2Ac(oyl-L-Ala-gamma-D-Glu-L-Lys-D-Ala-D-Ala)](n)-di-trans,octa-cis-undecaprenyl diphosphate + beta-D-GlcNAc-(1-&gt;4)-Mur2Ac(oyl-L-Ala-gamma-D-Glu-L-Lys-D-Ala-D-Ala)-di-trans,octa-cis-undecaprenyl diphosphate = [GlcNAc-(1-&gt;4)-Mur2Ac(oyl-L-Ala-gamma-D-Glu-L-Lys-D-Ala-D-Ala)](n+1)-di-trans,octa-cis-undecaprenyl diphosphate + di-trans,octa-cis-undecaprenyl diphosphate + H(+)</text>
        <dbReference type="Rhea" id="RHEA:23708"/>
        <dbReference type="Rhea" id="RHEA-COMP:9602"/>
        <dbReference type="Rhea" id="RHEA-COMP:9603"/>
        <dbReference type="ChEBI" id="CHEBI:15378"/>
        <dbReference type="ChEBI" id="CHEBI:58405"/>
        <dbReference type="ChEBI" id="CHEBI:60033"/>
        <dbReference type="ChEBI" id="CHEBI:78435"/>
        <dbReference type="EC" id="2.4.99.28"/>
    </reaction>
</comment>
<keyword evidence="16" id="KW-0133">Cell shape</keyword>
<evidence type="ECO:0000313" key="32">
    <source>
        <dbReference type="EMBL" id="BBP44367.1"/>
    </source>
</evidence>
<proteinExistence type="inferred from homology"/>
<keyword evidence="14 28" id="KW-0812">Transmembrane</keyword>
<dbReference type="RefSeq" id="WP_173292090.1">
    <property type="nucleotide sequence ID" value="NZ_AP021888.1"/>
</dbReference>
<dbReference type="GO" id="GO:0009002">
    <property type="term" value="F:serine-type D-Ala-D-Ala carboxypeptidase activity"/>
    <property type="evidence" value="ECO:0007669"/>
    <property type="project" value="UniProtKB-EC"/>
</dbReference>
<comment type="catalytic activity">
    <reaction evidence="24">
        <text>Preferential cleavage: (Ac)2-L-Lys-D-Ala-|-D-Ala. Also transpeptidation of peptidyl-alanyl moieties that are N-acyl substituents of D-alanine.</text>
        <dbReference type="EC" id="3.4.16.4"/>
    </reaction>
</comment>
<feature type="domain" description="Glycosyl transferase family 51" evidence="30">
    <location>
        <begin position="76"/>
        <end position="251"/>
    </location>
</feature>
<evidence type="ECO:0000256" key="26">
    <source>
        <dbReference type="ARBA" id="ARBA00049902"/>
    </source>
</evidence>
<dbReference type="InterPro" id="IPR001264">
    <property type="entry name" value="Glyco_trans_51"/>
</dbReference>
<dbReference type="InterPro" id="IPR050396">
    <property type="entry name" value="Glycosyltr_51/Transpeptidase"/>
</dbReference>
<evidence type="ECO:0000256" key="27">
    <source>
        <dbReference type="ARBA" id="ARBA00060592"/>
    </source>
</evidence>
<evidence type="ECO:0000256" key="8">
    <source>
        <dbReference type="ARBA" id="ARBA00022475"/>
    </source>
</evidence>
<keyword evidence="10" id="KW-0121">Carboxypeptidase</keyword>
<keyword evidence="23" id="KW-0961">Cell wall biogenesis/degradation</keyword>
<dbReference type="Pfam" id="PF00905">
    <property type="entry name" value="Transpeptidase"/>
    <property type="match status" value="1"/>
</dbReference>
<dbReference type="KEGG" id="tzo:THMIRHAT_21130"/>